<dbReference type="CDD" id="cd06779">
    <property type="entry name" value="cpPDZ_Deg_HtrA-like"/>
    <property type="match status" value="1"/>
</dbReference>
<evidence type="ECO:0000313" key="10">
    <source>
        <dbReference type="Proteomes" id="UP000257706"/>
    </source>
</evidence>
<feature type="active site" description="Charge relay system" evidence="6">
    <location>
        <position position="236"/>
    </location>
</feature>
<accession>A0A3B9IFU3</accession>
<proteinExistence type="predicted"/>
<feature type="binding site" evidence="7">
    <location>
        <position position="130"/>
    </location>
    <ligand>
        <name>substrate</name>
    </ligand>
</feature>
<dbReference type="NCBIfam" id="TIGR02037">
    <property type="entry name" value="degP_htrA_DO"/>
    <property type="match status" value="1"/>
</dbReference>
<dbReference type="InterPro" id="IPR001478">
    <property type="entry name" value="PDZ"/>
</dbReference>
<dbReference type="InterPro" id="IPR001940">
    <property type="entry name" value="Peptidase_S1C"/>
</dbReference>
<evidence type="ECO:0000259" key="8">
    <source>
        <dbReference type="PROSITE" id="PS50106"/>
    </source>
</evidence>
<comment type="caution">
    <text evidence="9">The sequence shown here is derived from an EMBL/GenBank/DDBJ whole genome shotgun (WGS) entry which is preliminary data.</text>
</comment>
<evidence type="ECO:0000256" key="7">
    <source>
        <dbReference type="PIRSR" id="PIRSR611782-2"/>
    </source>
</evidence>
<dbReference type="PANTHER" id="PTHR43343:SF3">
    <property type="entry name" value="PROTEASE DO-LIKE 8, CHLOROPLASTIC"/>
    <property type="match status" value="1"/>
</dbReference>
<dbReference type="GO" id="GO:0006508">
    <property type="term" value="P:proteolysis"/>
    <property type="evidence" value="ECO:0007669"/>
    <property type="project" value="UniProtKB-KW"/>
</dbReference>
<dbReference type="AlphaFoldDB" id="A0A3B9IFU3"/>
<dbReference type="GO" id="GO:0004252">
    <property type="term" value="F:serine-type endopeptidase activity"/>
    <property type="evidence" value="ECO:0007669"/>
    <property type="project" value="InterPro"/>
</dbReference>
<feature type="active site" description="Charge relay system" evidence="6">
    <location>
        <position position="160"/>
    </location>
</feature>
<protein>
    <submittedName>
        <fullName evidence="9">Serine protease</fullName>
    </submittedName>
</protein>
<feature type="binding site" evidence="7">
    <location>
        <begin position="291"/>
        <end position="295"/>
    </location>
    <ligand>
        <name>substrate</name>
    </ligand>
</feature>
<evidence type="ECO:0000256" key="3">
    <source>
        <dbReference type="ARBA" id="ARBA00022737"/>
    </source>
</evidence>
<keyword evidence="1 9" id="KW-0645">Protease</keyword>
<dbReference type="InterPro" id="IPR011782">
    <property type="entry name" value="Pept_S1C_Do"/>
</dbReference>
<evidence type="ECO:0000313" key="9">
    <source>
        <dbReference type="EMBL" id="HAE46099.1"/>
    </source>
</evidence>
<evidence type="ECO:0000256" key="1">
    <source>
        <dbReference type="ARBA" id="ARBA00022670"/>
    </source>
</evidence>
<feature type="domain" description="PDZ" evidence="8">
    <location>
        <begin position="306"/>
        <end position="345"/>
    </location>
</feature>
<dbReference type="Gene3D" id="2.30.42.10">
    <property type="match status" value="2"/>
</dbReference>
<feature type="binding site" evidence="7">
    <location>
        <position position="160"/>
    </location>
    <ligand>
        <name>substrate</name>
    </ligand>
</feature>
<dbReference type="Gene3D" id="2.40.10.120">
    <property type="match status" value="1"/>
</dbReference>
<dbReference type="InterPro" id="IPR009003">
    <property type="entry name" value="Peptidase_S1_PA"/>
</dbReference>
<keyword evidence="4" id="KW-0378">Hydrolase</keyword>
<reference evidence="9 10" key="1">
    <citation type="journal article" date="2018" name="Nat. Biotechnol.">
        <title>A standardized bacterial taxonomy based on genome phylogeny substantially revises the tree of life.</title>
        <authorList>
            <person name="Parks D.H."/>
            <person name="Chuvochina M."/>
            <person name="Waite D.W."/>
            <person name="Rinke C."/>
            <person name="Skarshewski A."/>
            <person name="Chaumeil P.A."/>
            <person name="Hugenholtz P."/>
        </authorList>
    </citation>
    <scope>NUCLEOTIDE SEQUENCE [LARGE SCALE GENOMIC DNA]</scope>
    <source>
        <strain evidence="9">UBA8739</strain>
    </source>
</reference>
<dbReference type="InterPro" id="IPR051201">
    <property type="entry name" value="Chloro_Bact_Ser_Proteases"/>
</dbReference>
<dbReference type="CDD" id="cd10839">
    <property type="entry name" value="cpPDZ1_DegP-like"/>
    <property type="match status" value="1"/>
</dbReference>
<dbReference type="Pfam" id="PF13365">
    <property type="entry name" value="Trypsin_2"/>
    <property type="match status" value="1"/>
</dbReference>
<keyword evidence="3" id="KW-0677">Repeat</keyword>
<dbReference type="SMART" id="SM00228">
    <property type="entry name" value="PDZ"/>
    <property type="match status" value="2"/>
</dbReference>
<dbReference type="PANTHER" id="PTHR43343">
    <property type="entry name" value="PEPTIDASE S12"/>
    <property type="match status" value="1"/>
</dbReference>
<evidence type="ECO:0000256" key="5">
    <source>
        <dbReference type="ARBA" id="ARBA00022825"/>
    </source>
</evidence>
<dbReference type="InterPro" id="IPR036034">
    <property type="entry name" value="PDZ_sf"/>
</dbReference>
<dbReference type="EMBL" id="DMAI01000024">
    <property type="protein sequence ID" value="HAE46099.1"/>
    <property type="molecule type" value="Genomic_DNA"/>
</dbReference>
<dbReference type="Proteomes" id="UP000257706">
    <property type="component" value="Unassembled WGS sequence"/>
</dbReference>
<dbReference type="SUPFAM" id="SSF50494">
    <property type="entry name" value="Trypsin-like serine proteases"/>
    <property type="match status" value="1"/>
</dbReference>
<dbReference type="PRINTS" id="PR00834">
    <property type="entry name" value="PROTEASES2C"/>
</dbReference>
<sequence length="490" mass="52044">MNRLPERDADLVAAIRGGLRSRMLALVLALAALQVPPAVAADAERRVPESRREMQLSFAPVVRQAAPAVVNIYTRRTVVVQQRSPFFDDPFFRRFFGDRMGIGKPSERVQNALGSGVIVDGRGYIVTNNHVIDGADQITVVLNDRREFAAEVVRLDPQTDLAVLKIDTEGQTLPALSFGDSDSIEVGDLVLAIGNPFGVGQTVTSGIVSALARTMVGVSDFQSFIQTDAAINPGNSGGALVTVNGELIGVNTAIFSRSGGSNGIGFAIPATLVKTVVQAAIEGRPVARAWLGARGQPVTQEIAESLGMTRPTGVLVSDVHPDGPAKGVLKRGDVILEIGGKPVDDPRALRFRLAAAGIGGETAVTIWREGRRQTVSLPLIAAPETVARDEREITGSNPLAGARIANLSPALAEELGIDGFEEGVIVVDITRNSAAASIGLKPGDMVLAVNGKRLSRTADVEKTLKQMQGQRRWQLTLRREGRELTLDLMG</sequence>
<feature type="active site" description="Charge relay system" evidence="6">
    <location>
        <position position="130"/>
    </location>
</feature>
<feature type="domain" description="PDZ" evidence="8">
    <location>
        <begin position="404"/>
        <end position="455"/>
    </location>
</feature>
<dbReference type="PROSITE" id="PS50106">
    <property type="entry name" value="PDZ"/>
    <property type="match status" value="2"/>
</dbReference>
<evidence type="ECO:0000256" key="6">
    <source>
        <dbReference type="PIRSR" id="PIRSR611782-1"/>
    </source>
</evidence>
<gene>
    <name evidence="9" type="ORF">DCK97_01645</name>
</gene>
<evidence type="ECO:0000256" key="2">
    <source>
        <dbReference type="ARBA" id="ARBA00022729"/>
    </source>
</evidence>
<dbReference type="SUPFAM" id="SSF50156">
    <property type="entry name" value="PDZ domain-like"/>
    <property type="match status" value="2"/>
</dbReference>
<keyword evidence="5" id="KW-0720">Serine protease</keyword>
<keyword evidence="2" id="KW-0732">Signal</keyword>
<name>A0A3B9IFU3_9PROT</name>
<dbReference type="Pfam" id="PF13180">
    <property type="entry name" value="PDZ_2"/>
    <property type="match status" value="2"/>
</dbReference>
<feature type="binding site" evidence="7">
    <location>
        <begin position="234"/>
        <end position="236"/>
    </location>
    <ligand>
        <name>substrate</name>
    </ligand>
</feature>
<organism evidence="9 10">
    <name type="scientific">Tistrella mobilis</name>
    <dbReference type="NCBI Taxonomy" id="171437"/>
    <lineage>
        <taxon>Bacteria</taxon>
        <taxon>Pseudomonadati</taxon>
        <taxon>Pseudomonadota</taxon>
        <taxon>Alphaproteobacteria</taxon>
        <taxon>Geminicoccales</taxon>
        <taxon>Geminicoccaceae</taxon>
        <taxon>Tistrella</taxon>
    </lineage>
</organism>
<evidence type="ECO:0000256" key="4">
    <source>
        <dbReference type="ARBA" id="ARBA00022801"/>
    </source>
</evidence>